<comment type="similarity">
    <text evidence="2">Belongs to the polycystin family.</text>
</comment>
<evidence type="ECO:0000256" key="3">
    <source>
        <dbReference type="ARBA" id="ARBA00022692"/>
    </source>
</evidence>
<dbReference type="AlphaFoldDB" id="A0A9W6U9W8"/>
<organism evidence="7 8">
    <name type="scientific">Phytophthora lilii</name>
    <dbReference type="NCBI Taxonomy" id="2077276"/>
    <lineage>
        <taxon>Eukaryota</taxon>
        <taxon>Sar</taxon>
        <taxon>Stramenopiles</taxon>
        <taxon>Oomycota</taxon>
        <taxon>Peronosporomycetes</taxon>
        <taxon>Peronosporales</taxon>
        <taxon>Peronosporaceae</taxon>
        <taxon>Phytophthora</taxon>
    </lineage>
</organism>
<protein>
    <submittedName>
        <fullName evidence="7">Unnamed protein product</fullName>
    </submittedName>
</protein>
<dbReference type="PANTHER" id="PTHR10877">
    <property type="entry name" value="POLYCYSTIN FAMILY MEMBER"/>
    <property type="match status" value="1"/>
</dbReference>
<dbReference type="PANTHER" id="PTHR10877:SF183">
    <property type="entry name" value="AT14535P-RELATED"/>
    <property type="match status" value="1"/>
</dbReference>
<accession>A0A9W6U9W8</accession>
<keyword evidence="8" id="KW-1185">Reference proteome</keyword>
<feature type="domain" description="Polycystin" evidence="6">
    <location>
        <begin position="12"/>
        <end position="200"/>
    </location>
</feature>
<comment type="caution">
    <text evidence="7">The sequence shown here is derived from an EMBL/GenBank/DDBJ whole genome shotgun (WGS) entry which is preliminary data.</text>
</comment>
<dbReference type="InterPro" id="IPR051223">
    <property type="entry name" value="Polycystin"/>
</dbReference>
<evidence type="ECO:0000313" key="8">
    <source>
        <dbReference type="Proteomes" id="UP001165083"/>
    </source>
</evidence>
<reference evidence="7" key="1">
    <citation type="submission" date="2023-04" db="EMBL/GenBank/DDBJ databases">
        <title>Phytophthora lilii NBRC 32176.</title>
        <authorList>
            <person name="Ichikawa N."/>
            <person name="Sato H."/>
            <person name="Tonouchi N."/>
        </authorList>
    </citation>
    <scope>NUCLEOTIDE SEQUENCE</scope>
    <source>
        <strain evidence="7">NBRC 32176</strain>
    </source>
</reference>
<evidence type="ECO:0000259" key="6">
    <source>
        <dbReference type="Pfam" id="PF20519"/>
    </source>
</evidence>
<dbReference type="Proteomes" id="UP001165083">
    <property type="component" value="Unassembled WGS sequence"/>
</dbReference>
<dbReference type="InterPro" id="IPR046791">
    <property type="entry name" value="Polycystin_dom"/>
</dbReference>
<dbReference type="OrthoDB" id="444119at2759"/>
<evidence type="ECO:0000313" key="7">
    <source>
        <dbReference type="EMBL" id="GMF29334.1"/>
    </source>
</evidence>
<proteinExistence type="inferred from homology"/>
<dbReference type="GO" id="GO:0016020">
    <property type="term" value="C:membrane"/>
    <property type="evidence" value="ECO:0007669"/>
    <property type="project" value="UniProtKB-SubCell"/>
</dbReference>
<evidence type="ECO:0000256" key="1">
    <source>
        <dbReference type="ARBA" id="ARBA00004141"/>
    </source>
</evidence>
<keyword evidence="5" id="KW-0472">Membrane</keyword>
<dbReference type="EMBL" id="BSXW01000770">
    <property type="protein sequence ID" value="GMF29334.1"/>
    <property type="molecule type" value="Genomic_DNA"/>
</dbReference>
<evidence type="ECO:0000256" key="5">
    <source>
        <dbReference type="ARBA" id="ARBA00023136"/>
    </source>
</evidence>
<name>A0A9W6U9W8_9STRA</name>
<evidence type="ECO:0000256" key="2">
    <source>
        <dbReference type="ARBA" id="ARBA00007200"/>
    </source>
</evidence>
<comment type="subcellular location">
    <subcellularLocation>
        <location evidence="1">Membrane</location>
        <topology evidence="1">Multi-pass membrane protein</topology>
    </subcellularLocation>
</comment>
<gene>
    <name evidence="7" type="ORF">Plil01_001243600</name>
</gene>
<sequence>MTPQGSSSVVFSGIASASDFWDWFTSSFLSIMYSGSDGTEAYTLASHTIILGGFHIWQTRYAALNFSDPENKGSSCYSDTPLLQNKTCYSTKQEAKENFGVSNGSDASKAELLSLEMFSYSTDNDSDISGYQTFFLRSTTNGVDELAKAALMQQYGWIDRQTKQVAIILSLYNPTLRVMSIVYLTIDFNLAGGVIPSSDVLVLNLEPYDFYVKKNIVRGILEAIFVGHVVYFAMIEIWDVCVLSGGNYRVVSVASSSLPHTRQCLTSAAIV</sequence>
<keyword evidence="4" id="KW-1133">Transmembrane helix</keyword>
<dbReference type="Pfam" id="PF20519">
    <property type="entry name" value="Polycystin_dom"/>
    <property type="match status" value="1"/>
</dbReference>
<keyword evidence="3" id="KW-0812">Transmembrane</keyword>
<evidence type="ECO:0000256" key="4">
    <source>
        <dbReference type="ARBA" id="ARBA00022989"/>
    </source>
</evidence>